<keyword evidence="1" id="KW-0472">Membrane</keyword>
<keyword evidence="1" id="KW-1133">Transmembrane helix</keyword>
<dbReference type="EMBL" id="UPTC01001571">
    <property type="protein sequence ID" value="VBB32166.1"/>
    <property type="molecule type" value="Genomic_DNA"/>
</dbReference>
<evidence type="ECO:0000313" key="2">
    <source>
        <dbReference type="EMBL" id="VBB32166.1"/>
    </source>
</evidence>
<protein>
    <recommendedName>
        <fullName evidence="4">Receptor expression-enhancing protein</fullName>
    </recommendedName>
</protein>
<organism evidence="2 3">
    <name type="scientific">Acanthocheilonema viteae</name>
    <name type="common">Filarial nematode worm</name>
    <name type="synonym">Dipetalonema viteae</name>
    <dbReference type="NCBI Taxonomy" id="6277"/>
    <lineage>
        <taxon>Eukaryota</taxon>
        <taxon>Metazoa</taxon>
        <taxon>Ecdysozoa</taxon>
        <taxon>Nematoda</taxon>
        <taxon>Chromadorea</taxon>
        <taxon>Rhabditida</taxon>
        <taxon>Spirurina</taxon>
        <taxon>Spiruromorpha</taxon>
        <taxon>Filarioidea</taxon>
        <taxon>Onchocercidae</taxon>
        <taxon>Acanthocheilonema</taxon>
    </lineage>
</organism>
<reference evidence="2 3" key="1">
    <citation type="submission" date="2018-08" db="EMBL/GenBank/DDBJ databases">
        <authorList>
            <person name="Laetsch R D."/>
            <person name="Stevens L."/>
            <person name="Kumar S."/>
            <person name="Blaxter L. M."/>
        </authorList>
    </citation>
    <scope>NUCLEOTIDE SEQUENCE [LARGE SCALE GENOMIC DNA]</scope>
</reference>
<evidence type="ECO:0000256" key="1">
    <source>
        <dbReference type="SAM" id="Phobius"/>
    </source>
</evidence>
<dbReference type="AlphaFoldDB" id="A0A498SJY8"/>
<evidence type="ECO:0008006" key="4">
    <source>
        <dbReference type="Google" id="ProtNLM"/>
    </source>
</evidence>
<gene>
    <name evidence="2" type="ORF">NAV_LOCUS6957</name>
</gene>
<proteinExistence type="predicted"/>
<feature type="transmembrane region" description="Helical" evidence="1">
    <location>
        <begin position="18"/>
        <end position="34"/>
    </location>
</feature>
<sequence>MSARILRYLHEKSGADQCYLAIFIISGISIYLIIGDYARFVANTILTAVPILLTYVYPDEKPPFDNLLYYWIIYVIATLFFDPELEDKGSYYWMKMLLLILLVVFPGEADMTVSNEHKDENNHSEKVITITTNVLNKDDKSDQRSSEKKFHLLSAKHPLTKYQIIRQQQARNMTKSQVDALNELKTASTPINSSAIIASKSENLLTANNAEKDGTILKEKSLSANVQPYQIPSKKQEIPVHDVPQMKTKLDLETKNSGTHTTSIADSLIIPETKFNVFVEKFQTATSSNNSHSIAAEKNDHQPAKKSQMFGEEKFSDSSFITKSEIISAQALPITSASRSQMISSEKQKIDYEELAQFTPVRISQSVSVKQDKIVSVKESEIFSARKLQPLCTKKYDAIKIPQVVPKKDSQAFSRNEPQIRKIQLPPSRKPETTYFKIVQIKDKKKTEELPGILLNESIIVPADKHQIIDLKESEGTTMHESMINSSSDRGIQELQNISTQRSRSILSQTPEIISTNEIPLTPLKISTTASTEKSYNVSDKDSANSHVTPKHELKTVSVEELQIPEALKEQQILHEKESEIAPKLKTESMVQNPSAVKLQISSLKESGTVPPVETQIDPTKEIINTSEKQPITISDTISDSEKNDNDIEAKISHDTSEEKKSSNVITWVATGKTVVSMQNVQTKKKHMTGRGLRFLHEKTGLDEFNLAVLIVAITSVYLMMGKDAQMLANAILTLTPILLTYVFPAEKPPTPQLLIYWYNYLLLNTSFL</sequence>
<keyword evidence="1" id="KW-0812">Transmembrane</keyword>
<keyword evidence="3" id="KW-1185">Reference proteome</keyword>
<accession>A0A498SJY8</accession>
<evidence type="ECO:0000313" key="3">
    <source>
        <dbReference type="Proteomes" id="UP000276991"/>
    </source>
</evidence>
<name>A0A498SJY8_ACAVI</name>
<dbReference type="Proteomes" id="UP000276991">
    <property type="component" value="Unassembled WGS sequence"/>
</dbReference>
<dbReference type="OrthoDB" id="5784816at2759"/>